<sequence>MRKSIFAKLSMAFALALLIGFVGCNREDIDYEQPVLEINKTQLEFDELGVAVDNNDSFTIQTNREWSISVPDAASEWVRISKSEGEGSQTISVTVLSNAGEPRSAKLKVSSSINYEYIDIIQSGALAATPIYNEKVGDSVEKTNDSWPYADQFTGWSRGGSLDQSAVTYGGSGANVSNSGAAFQPADGSAITGAPYVGLNYSGGNQRTFTISKINVSESSNLRLKFASLFQSDYSGGAQFGEINDQSFQVSGSLDGSAWTELTYSVSKDPAGGSWYILTSEFKVPEGATELYLKFDATPQSNQGYRIDDIKLTREGTGQTEIGGGVIPPTGAILSENVGDTEVAANTQVDAFTGWLKSGSGASGVTYAGSAKTDVRKSVVSSGYTGATGGNNIFFGSEDNGTFEIKDIDVTGKTQLTFSFGISWQANYPDFSAVDNNTIKLSASIDGTNYTTLTFSNAATAGWVLATSEFKVPSGTTKLYIKFADPAAKSQIRLDDFTLEEGGSGTTVIGGGTTPAGAILSDNMGDTEVAANTQVDAFTGWLKSGSGASGVTYTGSAKTDVRKSVASSGYTGASGGNNIFFGSEDNGTFEIKNIDVTGKTQLSFSFGISWQSAYPDFSSIDNNTIKLSASIDGTSYTDLTFSNAATAGWVLATSEFKIPSGTTKLYIKFADPAAKSQVRLDDFTLAEGGSGQTEIGSGGSTPQLTFGNPAFSGTMTAGTALSGAKITIPYSNAKAESFTVNVAISGTGAAGIDAVTAKNVVLGTGSGNVELDIAGTPTTAGDVVFTITGLTGLATTTVNATVQSGGSSGGDFSALWDMTGIPAWGDSPMNATDVTGSGVTVGGLTKEGFTISGTPGNNNWGGVDFSANAEGISLSAPEKYAYFTVTSTSSFSISSLEATIRLTKTGPTKTSVQYSIDGGAYAQAGAIELERPTATKTFPKETVDLSGVSALQNISSGKTVTIRLVPVATEGTTTGNWYLTGAEALSINGSTN</sequence>
<dbReference type="Gene3D" id="2.60.40.10">
    <property type="entry name" value="Immunoglobulins"/>
    <property type="match status" value="1"/>
</dbReference>
<feature type="signal peptide" evidence="1">
    <location>
        <begin position="1"/>
        <end position="24"/>
    </location>
</feature>
<evidence type="ECO:0000313" key="4">
    <source>
        <dbReference type="Proteomes" id="UP000555103"/>
    </source>
</evidence>
<dbReference type="AlphaFoldDB" id="A0A840CR51"/>
<dbReference type="PROSITE" id="PS51257">
    <property type="entry name" value="PROKAR_LIPOPROTEIN"/>
    <property type="match status" value="1"/>
</dbReference>
<accession>A0A840CR51</accession>
<gene>
    <name evidence="3" type="ORF">GGR21_000108</name>
</gene>
<proteinExistence type="predicted"/>
<evidence type="ECO:0000256" key="1">
    <source>
        <dbReference type="SAM" id="SignalP"/>
    </source>
</evidence>
<reference evidence="3 4" key="1">
    <citation type="submission" date="2020-08" db="EMBL/GenBank/DDBJ databases">
        <title>Genomic Encyclopedia of Type Strains, Phase IV (KMG-IV): sequencing the most valuable type-strain genomes for metagenomic binning, comparative biology and taxonomic classification.</title>
        <authorList>
            <person name="Goeker M."/>
        </authorList>
    </citation>
    <scope>NUCLEOTIDE SEQUENCE [LARGE SCALE GENOMIC DNA]</scope>
    <source>
        <strain evidence="3 4">DSM 104969</strain>
    </source>
</reference>
<keyword evidence="4" id="KW-1185">Reference proteome</keyword>
<feature type="chain" id="PRO_5032452210" description="BACON domain-containing protein" evidence="1">
    <location>
        <begin position="25"/>
        <end position="992"/>
    </location>
</feature>
<dbReference type="Proteomes" id="UP000555103">
    <property type="component" value="Unassembled WGS sequence"/>
</dbReference>
<dbReference type="InterPro" id="IPR013783">
    <property type="entry name" value="Ig-like_fold"/>
</dbReference>
<name>A0A840CR51_9BACT</name>
<dbReference type="RefSeq" id="WP_183305186.1">
    <property type="nucleotide sequence ID" value="NZ_JACIEP010000001.1"/>
</dbReference>
<dbReference type="InterPro" id="IPR024361">
    <property type="entry name" value="BACON"/>
</dbReference>
<keyword evidence="1" id="KW-0732">Signal</keyword>
<dbReference type="Pfam" id="PF13004">
    <property type="entry name" value="BACON"/>
    <property type="match status" value="1"/>
</dbReference>
<comment type="caution">
    <text evidence="3">The sequence shown here is derived from an EMBL/GenBank/DDBJ whole genome shotgun (WGS) entry which is preliminary data.</text>
</comment>
<evidence type="ECO:0000259" key="2">
    <source>
        <dbReference type="Pfam" id="PF13004"/>
    </source>
</evidence>
<evidence type="ECO:0000313" key="3">
    <source>
        <dbReference type="EMBL" id="MBB4034223.1"/>
    </source>
</evidence>
<feature type="domain" description="BACON" evidence="2">
    <location>
        <begin position="74"/>
        <end position="122"/>
    </location>
</feature>
<organism evidence="3 4">
    <name type="scientific">Dysgonomonas hofstadii</name>
    <dbReference type="NCBI Taxonomy" id="637886"/>
    <lineage>
        <taxon>Bacteria</taxon>
        <taxon>Pseudomonadati</taxon>
        <taxon>Bacteroidota</taxon>
        <taxon>Bacteroidia</taxon>
        <taxon>Bacteroidales</taxon>
        <taxon>Dysgonomonadaceae</taxon>
        <taxon>Dysgonomonas</taxon>
    </lineage>
</organism>
<dbReference type="CDD" id="cd14948">
    <property type="entry name" value="BACON"/>
    <property type="match status" value="1"/>
</dbReference>
<dbReference type="EMBL" id="JACIEP010000001">
    <property type="protein sequence ID" value="MBB4034223.1"/>
    <property type="molecule type" value="Genomic_DNA"/>
</dbReference>
<protein>
    <recommendedName>
        <fullName evidence="2">BACON domain-containing protein</fullName>
    </recommendedName>
</protein>